<keyword evidence="5" id="KW-0472">Membrane</keyword>
<evidence type="ECO:0000313" key="7">
    <source>
        <dbReference type="EMBL" id="RSK24049.1"/>
    </source>
</evidence>
<dbReference type="GO" id="GO:0006508">
    <property type="term" value="P:proteolysis"/>
    <property type="evidence" value="ECO:0007669"/>
    <property type="project" value="UniProtKB-KW"/>
</dbReference>
<comment type="similarity">
    <text evidence="1">Belongs to the peptidase C40 family.</text>
</comment>
<keyword evidence="3" id="KW-0378">Hydrolase</keyword>
<dbReference type="Proteomes" id="UP000280066">
    <property type="component" value="Unassembled WGS sequence"/>
</dbReference>
<keyword evidence="4" id="KW-0788">Thiol protease</keyword>
<evidence type="ECO:0000256" key="2">
    <source>
        <dbReference type="ARBA" id="ARBA00022670"/>
    </source>
</evidence>
<dbReference type="PROSITE" id="PS51935">
    <property type="entry name" value="NLPC_P60"/>
    <property type="match status" value="1"/>
</dbReference>
<feature type="domain" description="NlpC/P60" evidence="6">
    <location>
        <begin position="86"/>
        <end position="218"/>
    </location>
</feature>
<dbReference type="PANTHER" id="PTHR47053">
    <property type="entry name" value="MUREIN DD-ENDOPEPTIDASE MEPH-RELATED"/>
    <property type="match status" value="1"/>
</dbReference>
<protein>
    <submittedName>
        <fullName evidence="7">Peptidoglycan endopeptidase</fullName>
    </submittedName>
</protein>
<sequence length="218" mass="24055">MQLLPTNGLPTLLHARRPEPQRRVDRYRSSLLFQLHGMRYVWLVFLVVVALLLGRFAWVGLQRQPSPAATAMPVHPVAYVLSKTTSPRADSVVAFALRQLGTNYCYAGSTPETGFDCSGFVNYVFGRYHIPVPHSTALLISTGQPVPRAQARPGDIVVFTGTAATSTTPGHAGIVLSRPGEPLRFVHSSSARRESGVKISQVEGTDYERRFMQVRRVL</sequence>
<evidence type="ECO:0000259" key="6">
    <source>
        <dbReference type="PROSITE" id="PS51935"/>
    </source>
</evidence>
<keyword evidence="8" id="KW-1185">Reference proteome</keyword>
<organism evidence="7 8">
    <name type="scientific">Hymenobacter metallilatus</name>
    <dbReference type="NCBI Taxonomy" id="2493666"/>
    <lineage>
        <taxon>Bacteria</taxon>
        <taxon>Pseudomonadati</taxon>
        <taxon>Bacteroidota</taxon>
        <taxon>Cytophagia</taxon>
        <taxon>Cytophagales</taxon>
        <taxon>Hymenobacteraceae</taxon>
        <taxon>Hymenobacter</taxon>
    </lineage>
</organism>
<reference evidence="7 8" key="1">
    <citation type="submission" date="2018-12" db="EMBL/GenBank/DDBJ databases">
        <authorList>
            <person name="Feng G."/>
            <person name="Zhu H."/>
        </authorList>
    </citation>
    <scope>NUCLEOTIDE SEQUENCE [LARGE SCALE GENOMIC DNA]</scope>
    <source>
        <strain evidence="7 8">9PBR-2</strain>
    </source>
</reference>
<comment type="caution">
    <text evidence="7">The sequence shown here is derived from an EMBL/GenBank/DDBJ whole genome shotgun (WGS) entry which is preliminary data.</text>
</comment>
<evidence type="ECO:0000256" key="4">
    <source>
        <dbReference type="ARBA" id="ARBA00022807"/>
    </source>
</evidence>
<keyword evidence="5" id="KW-0812">Transmembrane</keyword>
<evidence type="ECO:0000256" key="1">
    <source>
        <dbReference type="ARBA" id="ARBA00007074"/>
    </source>
</evidence>
<dbReference type="EMBL" id="RWIS01000019">
    <property type="protein sequence ID" value="RSK24049.1"/>
    <property type="molecule type" value="Genomic_DNA"/>
</dbReference>
<keyword evidence="2" id="KW-0645">Protease</keyword>
<dbReference type="InterPro" id="IPR038765">
    <property type="entry name" value="Papain-like_cys_pep_sf"/>
</dbReference>
<evidence type="ECO:0000313" key="8">
    <source>
        <dbReference type="Proteomes" id="UP000280066"/>
    </source>
</evidence>
<dbReference type="GO" id="GO:0008234">
    <property type="term" value="F:cysteine-type peptidase activity"/>
    <property type="evidence" value="ECO:0007669"/>
    <property type="project" value="UniProtKB-KW"/>
</dbReference>
<evidence type="ECO:0000256" key="5">
    <source>
        <dbReference type="SAM" id="Phobius"/>
    </source>
</evidence>
<dbReference type="OrthoDB" id="9807055at2"/>
<evidence type="ECO:0000256" key="3">
    <source>
        <dbReference type="ARBA" id="ARBA00022801"/>
    </source>
</evidence>
<dbReference type="PANTHER" id="PTHR47053:SF1">
    <property type="entry name" value="MUREIN DD-ENDOPEPTIDASE MEPH-RELATED"/>
    <property type="match status" value="1"/>
</dbReference>
<proteinExistence type="inferred from homology"/>
<dbReference type="Pfam" id="PF00877">
    <property type="entry name" value="NLPC_P60"/>
    <property type="match status" value="1"/>
</dbReference>
<dbReference type="SUPFAM" id="SSF54001">
    <property type="entry name" value="Cysteine proteinases"/>
    <property type="match status" value="1"/>
</dbReference>
<name>A0A428IYM9_9BACT</name>
<keyword evidence="5" id="KW-1133">Transmembrane helix</keyword>
<accession>A0A428IYM9</accession>
<dbReference type="Gene3D" id="3.90.1720.10">
    <property type="entry name" value="endopeptidase domain like (from Nostoc punctiforme)"/>
    <property type="match status" value="1"/>
</dbReference>
<dbReference type="AlphaFoldDB" id="A0A428IYM9"/>
<dbReference type="InterPro" id="IPR051202">
    <property type="entry name" value="Peptidase_C40"/>
</dbReference>
<feature type="transmembrane region" description="Helical" evidence="5">
    <location>
        <begin position="40"/>
        <end position="58"/>
    </location>
</feature>
<dbReference type="InterPro" id="IPR000064">
    <property type="entry name" value="NLP_P60_dom"/>
</dbReference>
<gene>
    <name evidence="7" type="ORF">EI290_20850</name>
</gene>